<reference evidence="2 3" key="1">
    <citation type="journal article" date="2018" name="Sci. Rep.">
        <title>Genomic signatures of local adaptation to the degree of environmental predictability in rotifers.</title>
        <authorList>
            <person name="Franch-Gras L."/>
            <person name="Hahn C."/>
            <person name="Garcia-Roger E.M."/>
            <person name="Carmona M.J."/>
            <person name="Serra M."/>
            <person name="Gomez A."/>
        </authorList>
    </citation>
    <scope>NUCLEOTIDE SEQUENCE [LARGE SCALE GENOMIC DNA]</scope>
    <source>
        <strain evidence="2">HYR1</strain>
    </source>
</reference>
<organism evidence="2 3">
    <name type="scientific">Brachionus plicatilis</name>
    <name type="common">Marine rotifer</name>
    <name type="synonym">Brachionus muelleri</name>
    <dbReference type="NCBI Taxonomy" id="10195"/>
    <lineage>
        <taxon>Eukaryota</taxon>
        <taxon>Metazoa</taxon>
        <taxon>Spiralia</taxon>
        <taxon>Gnathifera</taxon>
        <taxon>Rotifera</taxon>
        <taxon>Eurotatoria</taxon>
        <taxon>Monogononta</taxon>
        <taxon>Pseudotrocha</taxon>
        <taxon>Ploima</taxon>
        <taxon>Brachionidae</taxon>
        <taxon>Brachionus</taxon>
    </lineage>
</organism>
<sequence length="114" mass="13340">MSIPYFGRVKKSAKRLSSNGLNKVRPVKYQLVEDGPLVLAITCGHIFKNIKFYKIGKLFIIFNFTLPVLSEDHFKYIQGLEMRKLNTALYKIVVFIYNICQTCLLHYLAFFREI</sequence>
<name>A0A3M7QHH6_BRAPC</name>
<evidence type="ECO:0000313" key="3">
    <source>
        <dbReference type="Proteomes" id="UP000276133"/>
    </source>
</evidence>
<evidence type="ECO:0000313" key="2">
    <source>
        <dbReference type="EMBL" id="RNA10594.1"/>
    </source>
</evidence>
<keyword evidence="1" id="KW-0472">Membrane</keyword>
<comment type="caution">
    <text evidence="2">The sequence shown here is derived from an EMBL/GenBank/DDBJ whole genome shotgun (WGS) entry which is preliminary data.</text>
</comment>
<evidence type="ECO:0000256" key="1">
    <source>
        <dbReference type="SAM" id="Phobius"/>
    </source>
</evidence>
<gene>
    <name evidence="2" type="ORF">BpHYR1_044807</name>
</gene>
<protein>
    <submittedName>
        <fullName evidence="2">Uncharacterized protein</fullName>
    </submittedName>
</protein>
<feature type="transmembrane region" description="Helical" evidence="1">
    <location>
        <begin position="89"/>
        <end position="110"/>
    </location>
</feature>
<keyword evidence="3" id="KW-1185">Reference proteome</keyword>
<dbReference type="Proteomes" id="UP000276133">
    <property type="component" value="Unassembled WGS sequence"/>
</dbReference>
<proteinExistence type="predicted"/>
<keyword evidence="1" id="KW-1133">Transmembrane helix</keyword>
<dbReference type="AlphaFoldDB" id="A0A3M7QHH6"/>
<dbReference type="EMBL" id="REGN01006156">
    <property type="protein sequence ID" value="RNA10594.1"/>
    <property type="molecule type" value="Genomic_DNA"/>
</dbReference>
<keyword evidence="1" id="KW-0812">Transmembrane</keyword>
<accession>A0A3M7QHH6</accession>